<dbReference type="InterPro" id="IPR024787">
    <property type="entry name" value="EcsC"/>
</dbReference>
<evidence type="ECO:0000313" key="1">
    <source>
        <dbReference type="EMBL" id="AFA49096.1"/>
    </source>
</evidence>
<keyword evidence="2" id="KW-1185">Reference proteome</keyword>
<reference evidence="2" key="1">
    <citation type="submission" date="2011-07" db="EMBL/GenBank/DDBJ databases">
        <title>Complete genome sequence of Acetobacterium woodii.</title>
        <authorList>
            <person name="Poehlein A."/>
            <person name="Schmidt S."/>
            <person name="Kaster A.-K."/>
            <person name="Goenrich M."/>
            <person name="Vollmers J."/>
            <person name="Thuermer A."/>
            <person name="Gottschalk G."/>
            <person name="Thauer R.K."/>
            <person name="Daniel R."/>
            <person name="Mueller V."/>
        </authorList>
    </citation>
    <scope>NUCLEOTIDE SEQUENCE [LARGE SCALE GENOMIC DNA]</scope>
    <source>
        <strain evidence="2">ATCC 29683 / DSM 1030 / JCM 2381 / KCTC 1655 / WB1</strain>
    </source>
</reference>
<evidence type="ECO:0000313" key="2">
    <source>
        <dbReference type="Proteomes" id="UP000007177"/>
    </source>
</evidence>
<dbReference type="HOGENOM" id="CLU_908206_0_0_9"/>
<dbReference type="PANTHER" id="PTHR41260:SF1">
    <property type="entry name" value="PROTEIN ECSC"/>
    <property type="match status" value="1"/>
</dbReference>
<dbReference type="Pfam" id="PF12787">
    <property type="entry name" value="EcsC"/>
    <property type="match status" value="1"/>
</dbReference>
<dbReference type="eggNOG" id="ENOG502Z9SY">
    <property type="taxonomic scope" value="Bacteria"/>
</dbReference>
<accession>H6LCV9</accession>
<reference evidence="1 2" key="2">
    <citation type="journal article" date="2012" name="PLoS ONE">
        <title>An ancient pathway combining carbon dioxide fixation with the generation and utilization of a sodium ion gradient for ATP synthesis.</title>
        <authorList>
            <person name="Poehlein A."/>
            <person name="Schmidt S."/>
            <person name="Kaster A.K."/>
            <person name="Goenrich M."/>
            <person name="Vollmers J."/>
            <person name="Thurmer A."/>
            <person name="Bertsch J."/>
            <person name="Schuchmann K."/>
            <person name="Voigt B."/>
            <person name="Hecker M."/>
            <person name="Daniel R."/>
            <person name="Thauer R.K."/>
            <person name="Gottschalk G."/>
            <person name="Muller V."/>
        </authorList>
    </citation>
    <scope>NUCLEOTIDE SEQUENCE [LARGE SCALE GENOMIC DNA]</scope>
    <source>
        <strain evidence="2">ATCC 29683 / DSM 1030 / JCM 2381 / KCTC 1655 / WB1</strain>
    </source>
</reference>
<name>H6LCV9_ACEWD</name>
<organism evidence="1 2">
    <name type="scientific">Acetobacterium woodii (strain ATCC 29683 / DSM 1030 / JCM 2381 / KCTC 1655 / WB1)</name>
    <dbReference type="NCBI Taxonomy" id="931626"/>
    <lineage>
        <taxon>Bacteria</taxon>
        <taxon>Bacillati</taxon>
        <taxon>Bacillota</taxon>
        <taxon>Clostridia</taxon>
        <taxon>Eubacteriales</taxon>
        <taxon>Eubacteriaceae</taxon>
        <taxon>Acetobacterium</taxon>
    </lineage>
</organism>
<evidence type="ECO:0008006" key="3">
    <source>
        <dbReference type="Google" id="ProtNLM"/>
    </source>
</evidence>
<gene>
    <name evidence="1" type="ordered locus">Awo_c23230</name>
</gene>
<dbReference type="PANTHER" id="PTHR41260">
    <property type="entry name" value="PROTEIN ECSC"/>
    <property type="match status" value="1"/>
</dbReference>
<protein>
    <recommendedName>
        <fullName evidence="3">EcsC family protein</fullName>
    </recommendedName>
</protein>
<sequence length="265" mass="30226">MIILEKHEQKFLNQDDHPFLKSNITPMVNKIQTKIPEKLQATLDKAFYLGFHLVFEKGNPIIEKTYHKETIEMEYDLNNYAIEKHLNKKHLKKLDRSSKHSKTINESIAAIEGGVLGLLGIGLPDIPLFLGVIIKTINEIALSYGYSYTSDEEKAYMLFLICAVMTKNDQRKAYDQIIEDLGQTIDTQTQPDIDLDRIMKETSDLLSNTLLTAKFIQGLPLVGVIGGVVNPLMINKIGKYARIKYKKRYLLAKLNMDVSDPIDHF</sequence>
<dbReference type="Proteomes" id="UP000007177">
    <property type="component" value="Chromosome"/>
</dbReference>
<proteinExistence type="predicted"/>
<dbReference type="EMBL" id="CP002987">
    <property type="protein sequence ID" value="AFA49096.1"/>
    <property type="molecule type" value="Genomic_DNA"/>
</dbReference>
<dbReference type="KEGG" id="awo:Awo_c23230"/>
<dbReference type="AlphaFoldDB" id="H6LCV9"/>
<dbReference type="STRING" id="931626.Awo_c23230"/>